<proteinExistence type="predicted"/>
<sequence>MSFRFWFIHLRQKIFRNADQAFWSLAESGVVGKSDRLVEYACNGHRKTRNHSAMGFSWPIFAMLPLMLVSIRVCGITADEQMYSSHNASSSPQLPPPDKTLIPGTERGYRGRQDGAVDPSRNDCTRGRRRGEIEERVKSVAAHRRWGIQRQKECVGSRLEGTLERSSSLARSTMDMLRNVSQERKVRKGCGFNGSRGEAICICSDELMRNQMERAREGRDRKGSKESRKTDYGSKTSWVPDRWKSNREKLADGDGKQEFQICCVLGEVRQASRI</sequence>
<feature type="region of interest" description="Disordered" evidence="1">
    <location>
        <begin position="84"/>
        <end position="126"/>
    </location>
</feature>
<dbReference type="AlphaFoldDB" id="A0AA39TYJ5"/>
<organism evidence="2 3">
    <name type="scientific">Armillaria novae-zelandiae</name>
    <dbReference type="NCBI Taxonomy" id="153914"/>
    <lineage>
        <taxon>Eukaryota</taxon>
        <taxon>Fungi</taxon>
        <taxon>Dikarya</taxon>
        <taxon>Basidiomycota</taxon>
        <taxon>Agaricomycotina</taxon>
        <taxon>Agaricomycetes</taxon>
        <taxon>Agaricomycetidae</taxon>
        <taxon>Agaricales</taxon>
        <taxon>Marasmiineae</taxon>
        <taxon>Physalacriaceae</taxon>
        <taxon>Armillaria</taxon>
    </lineage>
</organism>
<feature type="compositionally biased region" description="Basic and acidic residues" evidence="1">
    <location>
        <begin position="214"/>
        <end position="232"/>
    </location>
</feature>
<reference evidence="2" key="1">
    <citation type="submission" date="2023-06" db="EMBL/GenBank/DDBJ databases">
        <authorList>
            <consortium name="Lawrence Berkeley National Laboratory"/>
            <person name="Ahrendt S."/>
            <person name="Sahu N."/>
            <person name="Indic B."/>
            <person name="Wong-Bajracharya J."/>
            <person name="Merenyi Z."/>
            <person name="Ke H.-M."/>
            <person name="Monk M."/>
            <person name="Kocsube S."/>
            <person name="Drula E."/>
            <person name="Lipzen A."/>
            <person name="Balint B."/>
            <person name="Henrissat B."/>
            <person name="Andreopoulos B."/>
            <person name="Martin F.M."/>
            <person name="Harder C.B."/>
            <person name="Rigling D."/>
            <person name="Ford K.L."/>
            <person name="Foster G.D."/>
            <person name="Pangilinan J."/>
            <person name="Papanicolaou A."/>
            <person name="Barry K."/>
            <person name="LaButti K."/>
            <person name="Viragh M."/>
            <person name="Koriabine M."/>
            <person name="Yan M."/>
            <person name="Riley R."/>
            <person name="Champramary S."/>
            <person name="Plett K.L."/>
            <person name="Tsai I.J."/>
            <person name="Slot J."/>
            <person name="Sipos G."/>
            <person name="Plett J."/>
            <person name="Nagy L.G."/>
            <person name="Grigoriev I.V."/>
        </authorList>
    </citation>
    <scope>NUCLEOTIDE SEQUENCE</scope>
    <source>
        <strain evidence="2">ICMP 16352</strain>
    </source>
</reference>
<feature type="region of interest" description="Disordered" evidence="1">
    <location>
        <begin position="214"/>
        <end position="239"/>
    </location>
</feature>
<gene>
    <name evidence="2" type="ORF">IW261DRAFT_1423484</name>
</gene>
<name>A0AA39TYJ5_9AGAR</name>
<evidence type="ECO:0000256" key="1">
    <source>
        <dbReference type="SAM" id="MobiDB-lite"/>
    </source>
</evidence>
<dbReference type="Proteomes" id="UP001175227">
    <property type="component" value="Unassembled WGS sequence"/>
</dbReference>
<feature type="compositionally biased region" description="Basic and acidic residues" evidence="1">
    <location>
        <begin position="107"/>
        <end position="126"/>
    </location>
</feature>
<accession>A0AA39TYJ5</accession>
<dbReference type="EMBL" id="JAUEPR010000032">
    <property type="protein sequence ID" value="KAK0473562.1"/>
    <property type="molecule type" value="Genomic_DNA"/>
</dbReference>
<keyword evidence="3" id="KW-1185">Reference proteome</keyword>
<evidence type="ECO:0000313" key="2">
    <source>
        <dbReference type="EMBL" id="KAK0473562.1"/>
    </source>
</evidence>
<protein>
    <submittedName>
        <fullName evidence="2">Uncharacterized protein</fullName>
    </submittedName>
</protein>
<evidence type="ECO:0000313" key="3">
    <source>
        <dbReference type="Proteomes" id="UP001175227"/>
    </source>
</evidence>
<comment type="caution">
    <text evidence="2">The sequence shown here is derived from an EMBL/GenBank/DDBJ whole genome shotgun (WGS) entry which is preliminary data.</text>
</comment>